<reference evidence="2 3" key="1">
    <citation type="submission" date="2017-08" db="EMBL/GenBank/DDBJ databases">
        <title>Infants hospitalized years apart are colonized by the same room-sourced microbial strains.</title>
        <authorList>
            <person name="Brooks B."/>
            <person name="Olm M.R."/>
            <person name="Firek B.A."/>
            <person name="Baker R."/>
            <person name="Thomas B.C."/>
            <person name="Morowitz M.J."/>
            <person name="Banfield J.F."/>
        </authorList>
    </citation>
    <scope>NUCLEOTIDE SEQUENCE [LARGE SCALE GENOMIC DNA]</scope>
    <source>
        <strain evidence="2">S2_005_002_R2_33</strain>
    </source>
</reference>
<dbReference type="InterPro" id="IPR036390">
    <property type="entry name" value="WH_DNA-bd_sf"/>
</dbReference>
<dbReference type="AlphaFoldDB" id="A0A2W5QZA4"/>
<evidence type="ECO:0000259" key="1">
    <source>
        <dbReference type="PROSITE" id="PS50995"/>
    </source>
</evidence>
<dbReference type="InterPro" id="IPR000835">
    <property type="entry name" value="HTH_MarR-typ"/>
</dbReference>
<dbReference type="Proteomes" id="UP000249082">
    <property type="component" value="Unassembled WGS sequence"/>
</dbReference>
<gene>
    <name evidence="2" type="ORF">DI555_04835</name>
</gene>
<dbReference type="Gene3D" id="1.10.10.10">
    <property type="entry name" value="Winged helix-like DNA-binding domain superfamily/Winged helix DNA-binding domain"/>
    <property type="match status" value="1"/>
</dbReference>
<dbReference type="Pfam" id="PF01047">
    <property type="entry name" value="MarR"/>
    <property type="match status" value="1"/>
</dbReference>
<dbReference type="GO" id="GO:0006950">
    <property type="term" value="P:response to stress"/>
    <property type="evidence" value="ECO:0007669"/>
    <property type="project" value="TreeGrafter"/>
</dbReference>
<proteinExistence type="predicted"/>
<dbReference type="GO" id="GO:0003700">
    <property type="term" value="F:DNA-binding transcription factor activity"/>
    <property type="evidence" value="ECO:0007669"/>
    <property type="project" value="InterPro"/>
</dbReference>
<dbReference type="PANTHER" id="PTHR33164">
    <property type="entry name" value="TRANSCRIPTIONAL REGULATOR, MARR FAMILY"/>
    <property type="match status" value="1"/>
</dbReference>
<dbReference type="InterPro" id="IPR036388">
    <property type="entry name" value="WH-like_DNA-bd_sf"/>
</dbReference>
<protein>
    <submittedName>
        <fullName evidence="2">MarR family transcriptional regulator</fullName>
    </submittedName>
</protein>
<dbReference type="PANTHER" id="PTHR33164:SF43">
    <property type="entry name" value="HTH-TYPE TRANSCRIPTIONAL REPRESSOR YETL"/>
    <property type="match status" value="1"/>
</dbReference>
<dbReference type="InterPro" id="IPR039422">
    <property type="entry name" value="MarR/SlyA-like"/>
</dbReference>
<evidence type="ECO:0000313" key="2">
    <source>
        <dbReference type="EMBL" id="PZQ56670.1"/>
    </source>
</evidence>
<dbReference type="PROSITE" id="PS50995">
    <property type="entry name" value="HTH_MARR_2"/>
    <property type="match status" value="1"/>
</dbReference>
<organism evidence="2 3">
    <name type="scientific">Novosphingobium pentaromativorans</name>
    <dbReference type="NCBI Taxonomy" id="205844"/>
    <lineage>
        <taxon>Bacteria</taxon>
        <taxon>Pseudomonadati</taxon>
        <taxon>Pseudomonadota</taxon>
        <taxon>Alphaproteobacteria</taxon>
        <taxon>Sphingomonadales</taxon>
        <taxon>Sphingomonadaceae</taxon>
        <taxon>Novosphingobium</taxon>
    </lineage>
</organism>
<name>A0A2W5QZA4_9SPHN</name>
<dbReference type="SUPFAM" id="SSF46785">
    <property type="entry name" value="Winged helix' DNA-binding domain"/>
    <property type="match status" value="1"/>
</dbReference>
<dbReference type="SMART" id="SM00347">
    <property type="entry name" value="HTH_MARR"/>
    <property type="match status" value="1"/>
</dbReference>
<sequence length="160" mass="18085">MSVQHELMEQMRDLHLRMHRLFNDRMRAQGASLAQLKLLLLIERCGEMRSTDIAEALGQAPRTVTEAVDAAERDGLVVRNPDPSDRRAKRINLTEEGRAVIRDVAPHREAFTAQFFGVLDSEDQEKFLTILQTLNDRLVEMGAPSTLEANVYSKNSDPQA</sequence>
<dbReference type="EMBL" id="QFPX01000003">
    <property type="protein sequence ID" value="PZQ56670.1"/>
    <property type="molecule type" value="Genomic_DNA"/>
</dbReference>
<accession>A0A2W5QZA4</accession>
<evidence type="ECO:0000313" key="3">
    <source>
        <dbReference type="Proteomes" id="UP000249082"/>
    </source>
</evidence>
<comment type="caution">
    <text evidence="2">The sequence shown here is derived from an EMBL/GenBank/DDBJ whole genome shotgun (WGS) entry which is preliminary data.</text>
</comment>
<feature type="domain" description="HTH marR-type" evidence="1">
    <location>
        <begin position="4"/>
        <end position="136"/>
    </location>
</feature>
<dbReference type="PRINTS" id="PR00598">
    <property type="entry name" value="HTHMARR"/>
</dbReference>